<gene>
    <name evidence="5" type="ORF">PV08_11709</name>
</gene>
<proteinExistence type="predicted"/>
<evidence type="ECO:0000259" key="4">
    <source>
        <dbReference type="Pfam" id="PF17763"/>
    </source>
</evidence>
<sequence length="390" mass="40649">MHAHLLAGICLAAGALAAPYSDGAQNLEYISSNASLPKVVVFGPLSATLMSASNWSRLDNINYGRGVGPTFPELVANVSEVLQVAQLSYISIPSPSGSSNINSSTFLNVSQIANRLVCSPGSDIAAAVMIHGTNTLAETALGVDLTFQCNKPFIVTAAMRPDTYASPDGRANFYQAVAAAVSPDTIGRGGLISLNDRLTSIYYSTKLDANTPDTFKSLEQGNVGVFLAGQPYYYFDPALPTGRPYFDISNTTGLPSVITLYGHQGFDASLMYAAVANGAKGLVILGAGAATLSSTATAAAAELYARGIPVVAAPRTLTGAGVPGISPGPIIKSGYVGGDQARVILQLAINAGYSLDQIRDLFEGPLRKAVYGPWANQLFYRLVPNPEGVF</sequence>
<evidence type="ECO:0000259" key="3">
    <source>
        <dbReference type="Pfam" id="PF00710"/>
    </source>
</evidence>
<dbReference type="InterPro" id="IPR037152">
    <property type="entry name" value="L-asparaginase_N_sf"/>
</dbReference>
<dbReference type="Proteomes" id="UP000053328">
    <property type="component" value="Unassembled WGS sequence"/>
</dbReference>
<dbReference type="GO" id="GO:0009066">
    <property type="term" value="P:aspartate family amino acid metabolic process"/>
    <property type="evidence" value="ECO:0007669"/>
    <property type="project" value="UniProtKB-ARBA"/>
</dbReference>
<dbReference type="PANTHER" id="PTHR11707">
    <property type="entry name" value="L-ASPARAGINASE"/>
    <property type="match status" value="1"/>
</dbReference>
<dbReference type="InterPro" id="IPR036152">
    <property type="entry name" value="Asp/glu_Ase-like_sf"/>
</dbReference>
<keyword evidence="2" id="KW-0732">Signal</keyword>
<dbReference type="Gene3D" id="3.40.50.1170">
    <property type="entry name" value="L-asparaginase, N-terminal domain"/>
    <property type="match status" value="1"/>
</dbReference>
<evidence type="ECO:0000313" key="5">
    <source>
        <dbReference type="EMBL" id="KIW09933.1"/>
    </source>
</evidence>
<feature type="domain" description="Asparaginase/glutaminase C-terminal" evidence="4">
    <location>
        <begin position="257"/>
        <end position="362"/>
    </location>
</feature>
<keyword evidence="6" id="KW-1185">Reference proteome</keyword>
<feature type="chain" id="PRO_5002253907" description="asparaginase" evidence="2">
    <location>
        <begin position="18"/>
        <end position="390"/>
    </location>
</feature>
<dbReference type="OrthoDB" id="542841at2759"/>
<dbReference type="Gene3D" id="3.40.50.40">
    <property type="match status" value="1"/>
</dbReference>
<dbReference type="InterPro" id="IPR027474">
    <property type="entry name" value="L-asparaginase_N"/>
</dbReference>
<protein>
    <recommendedName>
        <fullName evidence="1">asparaginase</fullName>
        <ecNumber evidence="1">3.5.1.1</ecNumber>
    </recommendedName>
</protein>
<name>A0A0D2AT91_9EURO</name>
<dbReference type="Pfam" id="PF00710">
    <property type="entry name" value="Asparaginase"/>
    <property type="match status" value="1"/>
</dbReference>
<dbReference type="VEuPathDB" id="FungiDB:PV08_11709"/>
<feature type="signal peptide" evidence="2">
    <location>
        <begin position="1"/>
        <end position="17"/>
    </location>
</feature>
<dbReference type="EMBL" id="KN847501">
    <property type="protein sequence ID" value="KIW09933.1"/>
    <property type="molecule type" value="Genomic_DNA"/>
</dbReference>
<dbReference type="GO" id="GO:0004067">
    <property type="term" value="F:asparaginase activity"/>
    <property type="evidence" value="ECO:0007669"/>
    <property type="project" value="UniProtKB-UniRule"/>
</dbReference>
<dbReference type="EC" id="3.5.1.1" evidence="1"/>
<dbReference type="HOGENOM" id="CLU_019134_1_1_1"/>
<dbReference type="SUPFAM" id="SSF53774">
    <property type="entry name" value="Glutaminase/Asparaginase"/>
    <property type="match status" value="1"/>
</dbReference>
<dbReference type="PIRSF" id="PIRSF001220">
    <property type="entry name" value="L-ASNase_gatD"/>
    <property type="match status" value="1"/>
</dbReference>
<evidence type="ECO:0000313" key="6">
    <source>
        <dbReference type="Proteomes" id="UP000053328"/>
    </source>
</evidence>
<dbReference type="PIRSF" id="PIRSF500176">
    <property type="entry name" value="L_ASNase"/>
    <property type="match status" value="1"/>
</dbReference>
<organism evidence="5 6">
    <name type="scientific">Exophiala spinifera</name>
    <dbReference type="NCBI Taxonomy" id="91928"/>
    <lineage>
        <taxon>Eukaryota</taxon>
        <taxon>Fungi</taxon>
        <taxon>Dikarya</taxon>
        <taxon>Ascomycota</taxon>
        <taxon>Pezizomycotina</taxon>
        <taxon>Eurotiomycetes</taxon>
        <taxon>Chaetothyriomycetidae</taxon>
        <taxon>Chaetothyriales</taxon>
        <taxon>Herpotrichiellaceae</taxon>
        <taxon>Exophiala</taxon>
    </lineage>
</organism>
<dbReference type="SMART" id="SM00870">
    <property type="entry name" value="Asparaginase"/>
    <property type="match status" value="1"/>
</dbReference>
<evidence type="ECO:0000256" key="1">
    <source>
        <dbReference type="ARBA" id="ARBA00012920"/>
    </source>
</evidence>
<dbReference type="Pfam" id="PF17763">
    <property type="entry name" value="Asparaginase_C"/>
    <property type="match status" value="1"/>
</dbReference>
<dbReference type="PROSITE" id="PS51732">
    <property type="entry name" value="ASN_GLN_ASE_3"/>
    <property type="match status" value="1"/>
</dbReference>
<dbReference type="InterPro" id="IPR040919">
    <property type="entry name" value="Asparaginase_C"/>
</dbReference>
<evidence type="ECO:0000256" key="2">
    <source>
        <dbReference type="SAM" id="SignalP"/>
    </source>
</evidence>
<reference evidence="5 6" key="1">
    <citation type="submission" date="2015-01" db="EMBL/GenBank/DDBJ databases">
        <title>The Genome Sequence of Exophiala spinifera CBS89968.</title>
        <authorList>
            <consortium name="The Broad Institute Genomics Platform"/>
            <person name="Cuomo C."/>
            <person name="de Hoog S."/>
            <person name="Gorbushina A."/>
            <person name="Stielow B."/>
            <person name="Teixiera M."/>
            <person name="Abouelleil A."/>
            <person name="Chapman S.B."/>
            <person name="Priest M."/>
            <person name="Young S.K."/>
            <person name="Wortman J."/>
            <person name="Nusbaum C."/>
            <person name="Birren B."/>
        </authorList>
    </citation>
    <scope>NUCLEOTIDE SEQUENCE [LARGE SCALE GENOMIC DNA]</scope>
    <source>
        <strain evidence="5 6">CBS 89968</strain>
    </source>
</reference>
<dbReference type="InterPro" id="IPR006034">
    <property type="entry name" value="Asparaginase/glutaminase-like"/>
</dbReference>
<accession>A0A0D2AT91</accession>
<dbReference type="InterPro" id="IPR027473">
    <property type="entry name" value="L-asparaginase_C"/>
</dbReference>
<dbReference type="STRING" id="91928.A0A0D2AT91"/>
<dbReference type="RefSeq" id="XP_016230149.1">
    <property type="nucleotide sequence ID" value="XM_016386017.1"/>
</dbReference>
<feature type="domain" description="L-asparaginase N-terminal" evidence="3">
    <location>
        <begin position="68"/>
        <end position="234"/>
    </location>
</feature>
<dbReference type="GeneID" id="27338792"/>
<dbReference type="PANTHER" id="PTHR11707:SF28">
    <property type="entry name" value="60 KDA LYSOPHOSPHOLIPASE"/>
    <property type="match status" value="1"/>
</dbReference>
<dbReference type="AlphaFoldDB" id="A0A0D2AT91"/>